<dbReference type="Gene3D" id="3.30.1600.10">
    <property type="entry name" value="SIR2/SIRT2 'Small Domain"/>
    <property type="match status" value="1"/>
</dbReference>
<evidence type="ECO:0000256" key="13">
    <source>
        <dbReference type="SAM" id="MobiDB-lite"/>
    </source>
</evidence>
<evidence type="ECO:0000256" key="10">
    <source>
        <dbReference type="PIRSR" id="PIRSR037938-2"/>
    </source>
</evidence>
<evidence type="ECO:0000313" key="15">
    <source>
        <dbReference type="EMBL" id="KAG6377001.1"/>
    </source>
</evidence>
<feature type="binding site" evidence="11 12">
    <location>
        <position position="153"/>
    </location>
    <ligand>
        <name>Zn(2+)</name>
        <dbReference type="ChEBI" id="CHEBI:29105"/>
    </ligand>
</feature>
<dbReference type="PANTHER" id="PTHR11085:SF6">
    <property type="entry name" value="NAD-DEPENDENT PROTEIN DEACETYLASE SIRTUIN-2"/>
    <property type="match status" value="1"/>
</dbReference>
<keyword evidence="16" id="KW-1185">Reference proteome</keyword>
<dbReference type="Pfam" id="PF02146">
    <property type="entry name" value="SIR2"/>
    <property type="match status" value="1"/>
</dbReference>
<comment type="caution">
    <text evidence="15">The sequence shown here is derived from an EMBL/GenBank/DDBJ whole genome shotgun (WGS) entry which is preliminary data.</text>
</comment>
<dbReference type="InterPro" id="IPR026590">
    <property type="entry name" value="Ssirtuin_cat_dom"/>
</dbReference>
<feature type="region of interest" description="Disordered" evidence="13">
    <location>
        <begin position="315"/>
        <end position="359"/>
    </location>
</feature>
<comment type="subcellular location">
    <subcellularLocation>
        <location evidence="1">Mitochondrion</location>
    </subcellularLocation>
</comment>
<evidence type="ECO:0000256" key="1">
    <source>
        <dbReference type="ARBA" id="ARBA00004173"/>
    </source>
</evidence>
<dbReference type="Gene3D" id="3.40.50.1220">
    <property type="entry name" value="TPP-binding domain"/>
    <property type="match status" value="1"/>
</dbReference>
<feature type="binding site" evidence="10">
    <location>
        <begin position="125"/>
        <end position="128"/>
    </location>
    <ligand>
        <name>NAD(+)</name>
        <dbReference type="ChEBI" id="CHEBI:57540"/>
    </ligand>
</feature>
<dbReference type="PROSITE" id="PS50305">
    <property type="entry name" value="SIRTUIN"/>
    <property type="match status" value="1"/>
</dbReference>
<keyword evidence="5 8" id="KW-0862">Zinc</keyword>
<name>A0A8I3ABZ7_9AGAM</name>
<organism evidence="15 16">
    <name type="scientific">Boletus reticuloceps</name>
    <dbReference type="NCBI Taxonomy" id="495285"/>
    <lineage>
        <taxon>Eukaryota</taxon>
        <taxon>Fungi</taxon>
        <taxon>Dikarya</taxon>
        <taxon>Basidiomycota</taxon>
        <taxon>Agaricomycotina</taxon>
        <taxon>Agaricomycetes</taxon>
        <taxon>Agaricomycetidae</taxon>
        <taxon>Boletales</taxon>
        <taxon>Boletineae</taxon>
        <taxon>Boletaceae</taxon>
        <taxon>Boletoideae</taxon>
        <taxon>Boletus</taxon>
    </lineage>
</organism>
<dbReference type="EMBL" id="JAGFBS010000010">
    <property type="protein sequence ID" value="KAG6377001.1"/>
    <property type="molecule type" value="Genomic_DNA"/>
</dbReference>
<evidence type="ECO:0000256" key="7">
    <source>
        <dbReference type="ARBA" id="ARBA00023128"/>
    </source>
</evidence>
<dbReference type="EC" id="2.3.1.286" evidence="8"/>
<feature type="compositionally biased region" description="Basic and acidic residues" evidence="13">
    <location>
        <begin position="323"/>
        <end position="359"/>
    </location>
</feature>
<dbReference type="OrthoDB" id="420264at2759"/>
<evidence type="ECO:0000256" key="6">
    <source>
        <dbReference type="ARBA" id="ARBA00023027"/>
    </source>
</evidence>
<feature type="domain" description="Deacetylase sirtuin-type" evidence="14">
    <location>
        <begin position="15"/>
        <end position="274"/>
    </location>
</feature>
<comment type="similarity">
    <text evidence="2 8">Belongs to the sirtuin family. Class I subfamily.</text>
</comment>
<evidence type="ECO:0000259" key="14">
    <source>
        <dbReference type="PROSITE" id="PS50305"/>
    </source>
</evidence>
<protein>
    <recommendedName>
        <fullName evidence="8">NAD-dependent protein deacetylase</fullName>
        <ecNumber evidence="8">2.3.1.286</ecNumber>
    </recommendedName>
</protein>
<keyword evidence="7" id="KW-0496">Mitochondrion</keyword>
<feature type="active site" description="Proton acceptor" evidence="9 12">
    <location>
        <position position="145"/>
    </location>
</feature>
<evidence type="ECO:0000256" key="2">
    <source>
        <dbReference type="ARBA" id="ARBA00006924"/>
    </source>
</evidence>
<evidence type="ECO:0000256" key="5">
    <source>
        <dbReference type="ARBA" id="ARBA00022833"/>
    </source>
</evidence>
<feature type="binding site" evidence="10">
    <location>
        <begin position="217"/>
        <end position="218"/>
    </location>
    <ligand>
        <name>NAD(+)</name>
        <dbReference type="ChEBI" id="CHEBI:57540"/>
    </ligand>
</feature>
<feature type="binding site" evidence="11 12">
    <location>
        <position position="156"/>
    </location>
    <ligand>
        <name>Zn(2+)</name>
        <dbReference type="ChEBI" id="CHEBI:29105"/>
    </ligand>
</feature>
<dbReference type="GO" id="GO:0017136">
    <property type="term" value="F:histone deacetylase activity, NAD-dependent"/>
    <property type="evidence" value="ECO:0007669"/>
    <property type="project" value="InterPro"/>
</dbReference>
<evidence type="ECO:0000256" key="4">
    <source>
        <dbReference type="ARBA" id="ARBA00022723"/>
    </source>
</evidence>
<evidence type="ECO:0000256" key="9">
    <source>
        <dbReference type="PIRSR" id="PIRSR037938-1"/>
    </source>
</evidence>
<evidence type="ECO:0000313" key="16">
    <source>
        <dbReference type="Proteomes" id="UP000683000"/>
    </source>
</evidence>
<dbReference type="Proteomes" id="UP000683000">
    <property type="component" value="Unassembled WGS sequence"/>
</dbReference>
<dbReference type="InterPro" id="IPR017328">
    <property type="entry name" value="Sirtuin_class_I"/>
</dbReference>
<dbReference type="GO" id="GO:0005634">
    <property type="term" value="C:nucleus"/>
    <property type="evidence" value="ECO:0007669"/>
    <property type="project" value="TreeGrafter"/>
</dbReference>
<accession>A0A8I3ABZ7</accession>
<dbReference type="GO" id="GO:0070403">
    <property type="term" value="F:NAD+ binding"/>
    <property type="evidence" value="ECO:0007669"/>
    <property type="project" value="UniProtKB-UniRule"/>
</dbReference>
<comment type="cofactor">
    <cofactor evidence="11">
        <name>Zn(2+)</name>
        <dbReference type="ChEBI" id="CHEBI:29105"/>
    </cofactor>
    <text evidence="11">Binds 1 zinc ion per subunit.</text>
</comment>
<dbReference type="PIRSF" id="PIRSF037938">
    <property type="entry name" value="SIR2_euk"/>
    <property type="match status" value="1"/>
</dbReference>
<keyword evidence="4 8" id="KW-0479">Metal-binding</keyword>
<dbReference type="InterPro" id="IPR026591">
    <property type="entry name" value="Sirtuin_cat_small_dom_sf"/>
</dbReference>
<feature type="binding site" evidence="11 12">
    <location>
        <position position="177"/>
    </location>
    <ligand>
        <name>Zn(2+)</name>
        <dbReference type="ChEBI" id="CHEBI:29105"/>
    </ligand>
</feature>
<evidence type="ECO:0000256" key="3">
    <source>
        <dbReference type="ARBA" id="ARBA00022679"/>
    </source>
</evidence>
<dbReference type="AlphaFoldDB" id="A0A8I3ABZ7"/>
<dbReference type="GO" id="GO:0008270">
    <property type="term" value="F:zinc ion binding"/>
    <property type="evidence" value="ECO:0007669"/>
    <property type="project" value="UniProtKB-UniRule"/>
</dbReference>
<dbReference type="InterPro" id="IPR029035">
    <property type="entry name" value="DHS-like_NAD/FAD-binding_dom"/>
</dbReference>
<evidence type="ECO:0000256" key="12">
    <source>
        <dbReference type="PROSITE-ProRule" id="PRU00236"/>
    </source>
</evidence>
<sequence>MNFLNRLYHHELSPKVLEANDLQSLVKYMKSDSCQNVFLMLRIRQGVSTSAGIPDFRSPETGANLARLNLPYPEAVFQIDFFRRNPVPFYTLAKELYPGRYRPTITHSFIKVLHAHSLLHTCFTQNIDTLERRAGVPEKKIVEAHGSFATQRCIDCKRPYDEEKIKKAVMNSAIPHCERCNGLVKPDIVFFGEALPPQFHVSIRSLRHADLLIVIGTSLTVHPFASLADLVPNDCPRVLINLDEVGNFDRQDDIVLLGKCDDIVQELCRELGWEEELEREWAATADSVEVDDKPERKVKIGDELDRITRDLEKSLAISIDMPESSKSDTRETQEGECPKSKEVDKEEAKRDHSVPDGDP</sequence>
<evidence type="ECO:0000256" key="11">
    <source>
        <dbReference type="PIRSR" id="PIRSR037938-3"/>
    </source>
</evidence>
<dbReference type="GO" id="GO:0005739">
    <property type="term" value="C:mitochondrion"/>
    <property type="evidence" value="ECO:0007669"/>
    <property type="project" value="UniProtKB-SubCell"/>
</dbReference>
<comment type="catalytic activity">
    <reaction evidence="8">
        <text>N(6)-acetyl-L-lysyl-[protein] + NAD(+) + H2O = 2''-O-acetyl-ADP-D-ribose + nicotinamide + L-lysyl-[protein]</text>
        <dbReference type="Rhea" id="RHEA:43636"/>
        <dbReference type="Rhea" id="RHEA-COMP:9752"/>
        <dbReference type="Rhea" id="RHEA-COMP:10731"/>
        <dbReference type="ChEBI" id="CHEBI:15377"/>
        <dbReference type="ChEBI" id="CHEBI:17154"/>
        <dbReference type="ChEBI" id="CHEBI:29969"/>
        <dbReference type="ChEBI" id="CHEBI:57540"/>
        <dbReference type="ChEBI" id="CHEBI:61930"/>
        <dbReference type="ChEBI" id="CHEBI:83767"/>
        <dbReference type="EC" id="2.3.1.286"/>
    </reaction>
</comment>
<feature type="binding site" evidence="10">
    <location>
        <begin position="241"/>
        <end position="243"/>
    </location>
    <ligand>
        <name>NAD(+)</name>
        <dbReference type="ChEBI" id="CHEBI:57540"/>
    </ligand>
</feature>
<keyword evidence="6 8" id="KW-0520">NAD</keyword>
<feature type="binding site" evidence="10">
    <location>
        <position position="260"/>
    </location>
    <ligand>
        <name>NAD(+)</name>
        <dbReference type="ChEBI" id="CHEBI:57540"/>
    </ligand>
</feature>
<feature type="binding site" evidence="11 12">
    <location>
        <position position="180"/>
    </location>
    <ligand>
        <name>Zn(2+)</name>
        <dbReference type="ChEBI" id="CHEBI:29105"/>
    </ligand>
</feature>
<feature type="binding site" evidence="10">
    <location>
        <begin position="55"/>
        <end position="57"/>
    </location>
    <ligand>
        <name>NAD(+)</name>
        <dbReference type="ChEBI" id="CHEBI:57540"/>
    </ligand>
</feature>
<keyword evidence="3 8" id="KW-0808">Transferase</keyword>
<proteinExistence type="inferred from homology"/>
<dbReference type="SUPFAM" id="SSF52467">
    <property type="entry name" value="DHS-like NAD/FAD-binding domain"/>
    <property type="match status" value="1"/>
</dbReference>
<dbReference type="PANTHER" id="PTHR11085">
    <property type="entry name" value="NAD-DEPENDENT PROTEIN DEACYLASE SIRTUIN-5, MITOCHONDRIAL-RELATED"/>
    <property type="match status" value="1"/>
</dbReference>
<dbReference type="InterPro" id="IPR050134">
    <property type="entry name" value="NAD-dep_sirtuin_deacylases"/>
</dbReference>
<dbReference type="CDD" id="cd01408">
    <property type="entry name" value="SIRT1"/>
    <property type="match status" value="1"/>
</dbReference>
<gene>
    <name evidence="15" type="ORF">JVT61DRAFT_1044</name>
</gene>
<reference evidence="15" key="1">
    <citation type="submission" date="2021-03" db="EMBL/GenBank/DDBJ databases">
        <title>Evolutionary innovations through gain and loss of genes in the ectomycorrhizal Boletales.</title>
        <authorList>
            <person name="Wu G."/>
            <person name="Miyauchi S."/>
            <person name="Morin E."/>
            <person name="Yang Z.-L."/>
            <person name="Xu J."/>
            <person name="Martin F.M."/>
        </authorList>
    </citation>
    <scope>NUCLEOTIDE SEQUENCE</scope>
    <source>
        <strain evidence="15">BR01</strain>
    </source>
</reference>
<dbReference type="InterPro" id="IPR003000">
    <property type="entry name" value="Sirtuin"/>
</dbReference>
<evidence type="ECO:0000256" key="8">
    <source>
        <dbReference type="PIRNR" id="PIRNR037938"/>
    </source>
</evidence>